<keyword evidence="1" id="KW-0614">Plasmid</keyword>
<evidence type="ECO:0000313" key="1">
    <source>
        <dbReference type="EMBL" id="QCO23169.1"/>
    </source>
</evidence>
<dbReference type="EMBL" id="CP029200">
    <property type="protein sequence ID" value="QCO23169.1"/>
    <property type="molecule type" value="Genomic_DNA"/>
</dbReference>
<evidence type="ECO:0000313" key="2">
    <source>
        <dbReference type="Proteomes" id="UP000298715"/>
    </source>
</evidence>
<gene>
    <name evidence="1" type="ORF">SRED_003031</name>
</gene>
<proteinExistence type="predicted"/>
<name>A0ABX5UBT5_SPIME</name>
<accession>A0ABX5UBT5</accession>
<evidence type="ECO:0008006" key="3">
    <source>
        <dbReference type="Google" id="ProtNLM"/>
    </source>
</evidence>
<sequence length="80" mass="9206">MNFIYCGNIIEMVKIKLRKKQKIILKICLSVLYSEYGTPIWILGNKLNELNTRSASAIINGLLQKDKRLIALLVKIFRAI</sequence>
<dbReference type="Proteomes" id="UP000298715">
    <property type="component" value="Plasmid psm1"/>
</dbReference>
<organism evidence="1 2">
    <name type="scientific">Spiroplasma melliferum</name>
    <dbReference type="NCBI Taxonomy" id="2134"/>
    <lineage>
        <taxon>Bacteria</taxon>
        <taxon>Bacillati</taxon>
        <taxon>Mycoplasmatota</taxon>
        <taxon>Mollicutes</taxon>
        <taxon>Entomoplasmatales</taxon>
        <taxon>Spiroplasmataceae</taxon>
        <taxon>Spiroplasma</taxon>
    </lineage>
</organism>
<reference evidence="1 2" key="1">
    <citation type="submission" date="2018-05" db="EMBL/GenBank/DDBJ databases">
        <title>Compelete Genome Sequence of Spiroplasma melliferum.</title>
        <authorList>
            <person name="Davis R.E."/>
            <person name="Shao J.Y."/>
            <person name="Zhao Y."/>
            <person name="Gasparich G.E."/>
        </authorList>
    </citation>
    <scope>NUCLEOTIDE SEQUENCE [LARGE SCALE GENOMIC DNA]</scope>
    <source>
        <strain evidence="1 2">AS576</strain>
        <plasmid evidence="1 2">psm1</plasmid>
    </source>
</reference>
<keyword evidence="2" id="KW-1185">Reference proteome</keyword>
<geneLocation type="plasmid" evidence="1 2">
    <name>psm1</name>
</geneLocation>
<protein>
    <recommendedName>
        <fullName evidence="3">Spiroplasmavirus-related protein</fullName>
    </recommendedName>
</protein>